<name>A0A132MM07_9ACTN</name>
<dbReference type="Gene3D" id="3.40.50.12710">
    <property type="match status" value="1"/>
</dbReference>
<dbReference type="EMBL" id="LAXD01000001">
    <property type="protein sequence ID" value="KWW98896.1"/>
    <property type="molecule type" value="Genomic_DNA"/>
</dbReference>
<reference evidence="3 6" key="1">
    <citation type="submission" date="2015-02" db="EMBL/GenBank/DDBJ databases">
        <title>Physiological reanalysis, assessment of diazotrophy, and genome sequences of multiple isolates of Streptomyces thermoautotrophicus.</title>
        <authorList>
            <person name="MacKellar D.C."/>
            <person name="Lieber L."/>
            <person name="Norman J."/>
            <person name="Bolger A."/>
            <person name="Tobin C."/>
            <person name="Murray J.W."/>
            <person name="Prell J."/>
        </authorList>
    </citation>
    <scope>NUCLEOTIDE SEQUENCE [LARGE SCALE GENOMIC DNA]</scope>
    <source>
        <strain evidence="3 6">UBT1</strain>
    </source>
</reference>
<evidence type="ECO:0000313" key="4">
    <source>
        <dbReference type="EMBL" id="KWW98896.1"/>
    </source>
</evidence>
<dbReference type="InterPro" id="IPR029063">
    <property type="entry name" value="SAM-dependent_MTases_sf"/>
</dbReference>
<proteinExistence type="predicted"/>
<reference evidence="4" key="2">
    <citation type="submission" date="2015-04" db="EMBL/GenBank/DDBJ databases">
        <title>Physiological reanalysis, assessment of diazotrophy, and genome sequences of multiple isolates of Streptomyces thermoautotrophicus.</title>
        <authorList>
            <person name="MacKellar D.C."/>
            <person name="Lieber L."/>
            <person name="Norman J."/>
            <person name="Bolger A."/>
            <person name="Tobin C."/>
            <person name="Murray J.W."/>
            <person name="Woodward J."/>
            <person name="Friesen M."/>
            <person name="Prell J."/>
        </authorList>
    </citation>
    <scope>NUCLEOTIDE SEQUENCE [LARGE SCALE GENOMIC DNA]</scope>
    <source>
        <strain evidence="4">H1</strain>
    </source>
</reference>
<dbReference type="PATRIC" id="fig|1469144.10.peg.623"/>
<dbReference type="EMBL" id="JYIJ01000019">
    <property type="protein sequence ID" value="KWW97558.1"/>
    <property type="molecule type" value="Genomic_DNA"/>
</dbReference>
<gene>
    <name evidence="4" type="ORF">LI90_526</name>
    <name evidence="3" type="ORF">TH66_18395</name>
</gene>
<dbReference type="InterPro" id="IPR003788">
    <property type="entry name" value="NDUFAF7"/>
</dbReference>
<comment type="caution">
    <text evidence="4">The sequence shown here is derived from an EMBL/GenBank/DDBJ whole genome shotgun (WGS) entry which is preliminary data.</text>
</comment>
<sequence>MSAWLSWRVATERALYGPGGFYRRADGPAAHFRTSVHASRLFAVAVLRLLHAVDAALGHPARLDLVDVGAGRGELLTRIAELAGPGLASRLRLHGVEIAEHGLPAGIAWSADLPQDVTGLVVANEWLDNVPVDVVELTPEGVRLVLVDPATGAECLGDVPEPGDLAWLARWWPLAEAGTRAEVGRPRDAAWARAVGSLRAGVAVAIDYGHLRAERAAGAYPAGTLTGYREGRGVRPVPDGSCDVTAHVAVDACAAAGEAAGARETALLTQRDALHRLGISGARPALELASADPRAYLAALAEASEAAELTARGGLGDFWWLAQSVGIDLPARLTPRRPAPSGPG</sequence>
<dbReference type="InterPro" id="IPR038375">
    <property type="entry name" value="NDUFAF7_sf"/>
</dbReference>
<keyword evidence="5" id="KW-1185">Reference proteome</keyword>
<dbReference type="RefSeq" id="WP_066883835.1">
    <property type="nucleotide sequence ID" value="NZ_JYIJ01000019.1"/>
</dbReference>
<dbReference type="OrthoDB" id="4856867at2"/>
<dbReference type="PANTHER" id="PTHR12049:SF7">
    <property type="entry name" value="PROTEIN ARGININE METHYLTRANSFERASE NDUFAF7, MITOCHONDRIAL"/>
    <property type="match status" value="1"/>
</dbReference>
<dbReference type="GO" id="GO:0032259">
    <property type="term" value="P:methylation"/>
    <property type="evidence" value="ECO:0007669"/>
    <property type="project" value="UniProtKB-KW"/>
</dbReference>
<dbReference type="Proteomes" id="UP000070188">
    <property type="component" value="Unassembled WGS sequence"/>
</dbReference>
<dbReference type="SUPFAM" id="SSF53335">
    <property type="entry name" value="S-adenosyl-L-methionine-dependent methyltransferases"/>
    <property type="match status" value="1"/>
</dbReference>
<dbReference type="STRING" id="1469144.LI90_526"/>
<protein>
    <recommendedName>
        <fullName evidence="7">SAM-dependent methyltransferase</fullName>
    </recommendedName>
</protein>
<dbReference type="GO" id="GO:0035243">
    <property type="term" value="F:protein-arginine omega-N symmetric methyltransferase activity"/>
    <property type="evidence" value="ECO:0007669"/>
    <property type="project" value="TreeGrafter"/>
</dbReference>
<evidence type="ECO:0000313" key="6">
    <source>
        <dbReference type="Proteomes" id="UP000070659"/>
    </source>
</evidence>
<evidence type="ECO:0000313" key="5">
    <source>
        <dbReference type="Proteomes" id="UP000070188"/>
    </source>
</evidence>
<dbReference type="Pfam" id="PF02636">
    <property type="entry name" value="Methyltransf_28"/>
    <property type="match status" value="1"/>
</dbReference>
<evidence type="ECO:0008006" key="7">
    <source>
        <dbReference type="Google" id="ProtNLM"/>
    </source>
</evidence>
<accession>A0A132MM07</accession>
<keyword evidence="2" id="KW-0808">Transferase</keyword>
<evidence type="ECO:0000313" key="3">
    <source>
        <dbReference type="EMBL" id="KWW97558.1"/>
    </source>
</evidence>
<dbReference type="AlphaFoldDB" id="A0A132MM07"/>
<reference evidence="5" key="3">
    <citation type="submission" date="2015-04" db="EMBL/GenBank/DDBJ databases">
        <title>Physiological reanalysis, assessment of diazotrophy, and genome sequences of multiple isolates of Streptomyces thermoautotrophicus.</title>
        <authorList>
            <person name="MacKellar D.C."/>
            <person name="Lieber L."/>
            <person name="Norman J."/>
            <person name="Bolger A."/>
            <person name="Tobin C."/>
            <person name="Murray J.W."/>
            <person name="Chang R."/>
            <person name="Ford T."/>
            <person name="Nguyen P.Q."/>
            <person name="Woodward J."/>
            <person name="Permingeat H."/>
            <person name="Joshi N.S."/>
            <person name="Silver P.A."/>
            <person name="Usadel B."/>
            <person name="Rutherford A.W."/>
            <person name="Friesen M."/>
            <person name="Prell J."/>
        </authorList>
    </citation>
    <scope>NUCLEOTIDE SEQUENCE [LARGE SCALE GENOMIC DNA]</scope>
    <source>
        <strain evidence="5">H1</strain>
    </source>
</reference>
<evidence type="ECO:0000256" key="1">
    <source>
        <dbReference type="ARBA" id="ARBA00022603"/>
    </source>
</evidence>
<dbReference type="PANTHER" id="PTHR12049">
    <property type="entry name" value="PROTEIN ARGININE METHYLTRANSFERASE NDUFAF7, MITOCHONDRIAL"/>
    <property type="match status" value="1"/>
</dbReference>
<organism evidence="4 5">
    <name type="scientific">Carbonactinospora thermoautotrophica</name>
    <dbReference type="NCBI Taxonomy" id="1469144"/>
    <lineage>
        <taxon>Bacteria</taxon>
        <taxon>Bacillati</taxon>
        <taxon>Actinomycetota</taxon>
        <taxon>Actinomycetes</taxon>
        <taxon>Kitasatosporales</taxon>
        <taxon>Carbonactinosporaceae</taxon>
        <taxon>Carbonactinospora</taxon>
    </lineage>
</organism>
<dbReference type="Proteomes" id="UP000070659">
    <property type="component" value="Unassembled WGS sequence"/>
</dbReference>
<keyword evidence="1" id="KW-0489">Methyltransferase</keyword>
<evidence type="ECO:0000256" key="2">
    <source>
        <dbReference type="ARBA" id="ARBA00022679"/>
    </source>
</evidence>